<proteinExistence type="predicted"/>
<keyword evidence="2" id="KW-1185">Reference proteome</keyword>
<feature type="non-terminal residue" evidence="1">
    <location>
        <position position="271"/>
    </location>
</feature>
<dbReference type="InterPro" id="IPR011604">
    <property type="entry name" value="PDDEXK-like_dom_sf"/>
</dbReference>
<dbReference type="PANTHER" id="PTHR47526:SF3">
    <property type="entry name" value="PHD-TYPE DOMAIN-CONTAINING PROTEIN"/>
    <property type="match status" value="1"/>
</dbReference>
<name>A0ABN8RZB6_9CNID</name>
<evidence type="ECO:0000313" key="2">
    <source>
        <dbReference type="Proteomes" id="UP001159427"/>
    </source>
</evidence>
<comment type="caution">
    <text evidence="1">The sequence shown here is derived from an EMBL/GenBank/DDBJ whole genome shotgun (WGS) entry which is preliminary data.</text>
</comment>
<dbReference type="PANTHER" id="PTHR47526">
    <property type="entry name" value="ATP-DEPENDENT DNA HELICASE"/>
    <property type="match status" value="1"/>
</dbReference>
<sequence>MTLLLVSLGISGKRGQGESEVSESERILNRAGRIDSAYDVENQIKQESKDKPVTMLFPMLCNCLQACMYGILYKLWFLPYLTKILFGVELTPAYQSRTVQAVPDLFDKKYLNTQYDELLEICAKVDIEITSEQVKINAFFRHRAGRIEASISKQACQTNPAQPSHSRIKTICYPHIFRFSNVATEHGCKNEKQALAAYELAMKERHVNFKVKECGILMLGQYVFAGMKQERLLFIVLIQHALFHLTTCPVLNSQERQRIRFALCATKVHHL</sequence>
<dbReference type="EMBL" id="CALNXI010002118">
    <property type="protein sequence ID" value="CAH3183236.1"/>
    <property type="molecule type" value="Genomic_DNA"/>
</dbReference>
<evidence type="ECO:0000313" key="1">
    <source>
        <dbReference type="EMBL" id="CAH3183236.1"/>
    </source>
</evidence>
<dbReference type="Proteomes" id="UP001159427">
    <property type="component" value="Unassembled WGS sequence"/>
</dbReference>
<dbReference type="Gene3D" id="3.90.320.10">
    <property type="match status" value="1"/>
</dbReference>
<accession>A0ABN8RZB6</accession>
<protein>
    <submittedName>
        <fullName evidence="1">Uncharacterized protein</fullName>
    </submittedName>
</protein>
<dbReference type="SUPFAM" id="SSF52980">
    <property type="entry name" value="Restriction endonuclease-like"/>
    <property type="match status" value="1"/>
</dbReference>
<reference evidence="1 2" key="1">
    <citation type="submission" date="2022-05" db="EMBL/GenBank/DDBJ databases">
        <authorList>
            <consortium name="Genoscope - CEA"/>
            <person name="William W."/>
        </authorList>
    </citation>
    <scope>NUCLEOTIDE SEQUENCE [LARGE SCALE GENOMIC DNA]</scope>
</reference>
<organism evidence="1 2">
    <name type="scientific">Porites evermanni</name>
    <dbReference type="NCBI Taxonomy" id="104178"/>
    <lineage>
        <taxon>Eukaryota</taxon>
        <taxon>Metazoa</taxon>
        <taxon>Cnidaria</taxon>
        <taxon>Anthozoa</taxon>
        <taxon>Hexacorallia</taxon>
        <taxon>Scleractinia</taxon>
        <taxon>Fungiina</taxon>
        <taxon>Poritidae</taxon>
        <taxon>Porites</taxon>
    </lineage>
</organism>
<gene>
    <name evidence="1" type="ORF">PEVE_00014744</name>
</gene>
<dbReference type="InterPro" id="IPR011335">
    <property type="entry name" value="Restrct_endonuc-II-like"/>
</dbReference>